<evidence type="ECO:0000313" key="2">
    <source>
        <dbReference type="Proteomes" id="UP000528964"/>
    </source>
</evidence>
<proteinExistence type="predicted"/>
<keyword evidence="2" id="KW-1185">Reference proteome</keyword>
<dbReference type="EMBL" id="JACIDR010000002">
    <property type="protein sequence ID" value="MBB3972856.1"/>
    <property type="molecule type" value="Genomic_DNA"/>
</dbReference>
<evidence type="ECO:0008006" key="3">
    <source>
        <dbReference type="Google" id="ProtNLM"/>
    </source>
</evidence>
<reference evidence="1 2" key="1">
    <citation type="submission" date="2020-08" db="EMBL/GenBank/DDBJ databases">
        <title>Genomic Encyclopedia of Type Strains, Phase IV (KMG-IV): sequencing the most valuable type-strain genomes for metagenomic binning, comparative biology and taxonomic classification.</title>
        <authorList>
            <person name="Goeker M."/>
        </authorList>
    </citation>
    <scope>NUCLEOTIDE SEQUENCE [LARGE SCALE GENOMIC DNA]</scope>
    <source>
        <strain evidence="1 2">DSM 25481</strain>
    </source>
</reference>
<dbReference type="RefSeq" id="WP_183394733.1">
    <property type="nucleotide sequence ID" value="NZ_JACIDR010000002.1"/>
</dbReference>
<organism evidence="1 2">
    <name type="scientific">Hansschlegelia beijingensis</name>
    <dbReference type="NCBI Taxonomy" id="1133344"/>
    <lineage>
        <taxon>Bacteria</taxon>
        <taxon>Pseudomonadati</taxon>
        <taxon>Pseudomonadota</taxon>
        <taxon>Alphaproteobacteria</taxon>
        <taxon>Hyphomicrobiales</taxon>
        <taxon>Methylopilaceae</taxon>
        <taxon>Hansschlegelia</taxon>
    </lineage>
</organism>
<dbReference type="Proteomes" id="UP000528964">
    <property type="component" value="Unassembled WGS sequence"/>
</dbReference>
<dbReference type="AlphaFoldDB" id="A0A7W6GEG1"/>
<sequence>MDMSSLAASAIASVARQTRDGFAVAALKIANQQQQAMADLVAEAAQTGKAQTAPETGRTLDRMA</sequence>
<protein>
    <recommendedName>
        <fullName evidence="3">Motility protein</fullName>
    </recommendedName>
</protein>
<comment type="caution">
    <text evidence="1">The sequence shown here is derived from an EMBL/GenBank/DDBJ whole genome shotgun (WGS) entry which is preliminary data.</text>
</comment>
<name>A0A7W6GEG1_9HYPH</name>
<accession>A0A7W6GEG1</accession>
<evidence type="ECO:0000313" key="1">
    <source>
        <dbReference type="EMBL" id="MBB3972856.1"/>
    </source>
</evidence>
<gene>
    <name evidence="1" type="ORF">GGR24_001513</name>
</gene>